<organism evidence="2 3">
    <name type="scientific">Pseudovibrio denitrificans</name>
    <dbReference type="NCBI Taxonomy" id="258256"/>
    <lineage>
        <taxon>Bacteria</taxon>
        <taxon>Pseudomonadati</taxon>
        <taxon>Pseudomonadota</taxon>
        <taxon>Alphaproteobacteria</taxon>
        <taxon>Hyphomicrobiales</taxon>
        <taxon>Stappiaceae</taxon>
        <taxon>Pseudovibrio</taxon>
    </lineage>
</organism>
<feature type="region of interest" description="Disordered" evidence="1">
    <location>
        <begin position="1"/>
        <end position="81"/>
    </location>
</feature>
<evidence type="ECO:0000313" key="3">
    <source>
        <dbReference type="Proteomes" id="UP000183371"/>
    </source>
</evidence>
<dbReference type="AlphaFoldDB" id="A0A1I6ZWW1"/>
<protein>
    <submittedName>
        <fullName evidence="2">Uncharacterized protein</fullName>
    </submittedName>
</protein>
<feature type="compositionally biased region" description="Basic and acidic residues" evidence="1">
    <location>
        <begin position="224"/>
        <end position="261"/>
    </location>
</feature>
<accession>A0A1I6ZWW1</accession>
<sequence length="261" mass="28433">MAGDQEFEQDQNNSENQGNGDGGSGDGNNTERYVPEGFPEHFLGENNQGTIDKIYGAYKGLRSEEKPQAPEDPSGYSFEPNETLAPYFKNTAEDPVYQAATVAAHDAGMSNEQFGSLIDKTFTELVKSGQIEPPYDPEVELKKTGEFLGITDSKAVSQVVVDNEAFAKNLAAQMKLPEPAAEFVESLTDLAGGNAFLNGISNLLSSRGITISENDGGRSNGSLTKEDLKKLDSDDRIDPSSPKYDPKLRAEYDEGYKRHYP</sequence>
<evidence type="ECO:0000313" key="2">
    <source>
        <dbReference type="EMBL" id="SFT67107.1"/>
    </source>
</evidence>
<keyword evidence="3" id="KW-1185">Reference proteome</keyword>
<feature type="region of interest" description="Disordered" evidence="1">
    <location>
        <begin position="209"/>
        <end position="261"/>
    </location>
</feature>
<dbReference type="Proteomes" id="UP000183371">
    <property type="component" value="Unassembled WGS sequence"/>
</dbReference>
<reference evidence="3" key="1">
    <citation type="submission" date="2016-10" db="EMBL/GenBank/DDBJ databases">
        <authorList>
            <person name="Varghese N."/>
            <person name="Submissions S."/>
        </authorList>
    </citation>
    <scope>NUCLEOTIDE SEQUENCE [LARGE SCALE GENOMIC DNA]</scope>
    <source>
        <strain evidence="3">DSM 17465</strain>
    </source>
</reference>
<name>A0A1I6ZWW1_9HYPH</name>
<dbReference type="RefSeq" id="WP_054782861.1">
    <property type="nucleotide sequence ID" value="NZ_FPBD01000002.1"/>
</dbReference>
<evidence type="ECO:0000256" key="1">
    <source>
        <dbReference type="SAM" id="MobiDB-lite"/>
    </source>
</evidence>
<dbReference type="EMBL" id="FPBD01000002">
    <property type="protein sequence ID" value="SFT67107.1"/>
    <property type="molecule type" value="Genomic_DNA"/>
</dbReference>
<gene>
    <name evidence="2" type="ORF">SAMN05444141_102668</name>
</gene>
<proteinExistence type="predicted"/>